<dbReference type="Pfam" id="PF22242">
    <property type="entry name" value="6PGD_like"/>
    <property type="match status" value="1"/>
</dbReference>
<organism evidence="2 3">
    <name type="scientific">Corynebacterium stercoris</name>
    <dbReference type="NCBI Taxonomy" id="2943490"/>
    <lineage>
        <taxon>Bacteria</taxon>
        <taxon>Bacillati</taxon>
        <taxon>Actinomycetota</taxon>
        <taxon>Actinomycetes</taxon>
        <taxon>Mycobacteriales</taxon>
        <taxon>Corynebacteriaceae</taxon>
        <taxon>Corynebacterium</taxon>
    </lineage>
</organism>
<accession>A0ABT1G2J8</accession>
<proteinExistence type="predicted"/>
<evidence type="ECO:0000313" key="3">
    <source>
        <dbReference type="Proteomes" id="UP001204000"/>
    </source>
</evidence>
<dbReference type="EMBL" id="JAMFTQ010000011">
    <property type="protein sequence ID" value="MCP1388255.1"/>
    <property type="molecule type" value="Genomic_DNA"/>
</dbReference>
<dbReference type="RefSeq" id="WP_253578574.1">
    <property type="nucleotide sequence ID" value="NZ_JAMFTQ010000011.1"/>
</dbReference>
<sequence length="234" mass="25280">MPPRLAVGVIGHPHLSTLLERAGHTTHAIDPFDDPGAIQHVDLVILDGTADDIRATAAELAPHARPRQMFLHTALDHGPQLLDDVETSHAIVMAAHNLFGTVWVTAAADEMGETLVSILIAEAGGTAVPISDQDRPAIAAAQHLRALEQAAREDAFDILRATIPTLEPLQDSFFQAPSGTLPAITPSDLDRLAAAIDDPGARRLFVDLHRRRAEQSHATDIELWAYEHYEGSRP</sequence>
<feature type="domain" description="CGL2689-like C-terminal" evidence="1">
    <location>
        <begin position="132"/>
        <end position="226"/>
    </location>
</feature>
<evidence type="ECO:0000313" key="2">
    <source>
        <dbReference type="EMBL" id="MCP1388255.1"/>
    </source>
</evidence>
<protein>
    <recommendedName>
        <fullName evidence="1">CGL2689-like C-terminal domain-containing protein</fullName>
    </recommendedName>
</protein>
<evidence type="ECO:0000259" key="1">
    <source>
        <dbReference type="Pfam" id="PF22242"/>
    </source>
</evidence>
<gene>
    <name evidence="2" type="ORF">M5J20_08670</name>
</gene>
<dbReference type="Proteomes" id="UP001204000">
    <property type="component" value="Unassembled WGS sequence"/>
</dbReference>
<dbReference type="InterPro" id="IPR054507">
    <property type="entry name" value="CGL2689-like_C"/>
</dbReference>
<reference evidence="2" key="1">
    <citation type="submission" date="2022-05" db="EMBL/GenBank/DDBJ databases">
        <title>Corynebacterium sp. TA-R-1 sp. nov., isolated from human feces.</title>
        <authorList>
            <person name="Shamsuzzaman M."/>
            <person name="Dahal R.H."/>
        </authorList>
    </citation>
    <scope>NUCLEOTIDE SEQUENCE</scope>
    <source>
        <strain evidence="2">TA-R-1</strain>
    </source>
</reference>
<keyword evidence="3" id="KW-1185">Reference proteome</keyword>
<dbReference type="Gene3D" id="3.40.50.720">
    <property type="entry name" value="NAD(P)-binding Rossmann-like Domain"/>
    <property type="match status" value="1"/>
</dbReference>
<dbReference type="Gene3D" id="1.10.1040.40">
    <property type="match status" value="1"/>
</dbReference>
<comment type="caution">
    <text evidence="2">The sequence shown here is derived from an EMBL/GenBank/DDBJ whole genome shotgun (WGS) entry which is preliminary data.</text>
</comment>
<name>A0ABT1G2J8_9CORY</name>